<feature type="domain" description="Mannosyl-glycoprotein endo-beta-N-acetylglucosamidase-like" evidence="2">
    <location>
        <begin position="2"/>
        <end position="159"/>
    </location>
</feature>
<dbReference type="InterPro" id="IPR002901">
    <property type="entry name" value="MGlyc_endo_b_GlcNAc-like_dom"/>
</dbReference>
<sequence length="160" mass="18114">MEQAKYHIPASITLAQAALETGYGQHVTGNNFFGIKDKTGALKNPSVTTEYFDEKEYQSNYLKIKDSQVITISGKKLYKCTIKDTFAHYPSAWASFRAHSKHLSNNKRYHTLFTKGKNYEAWASLLGSTKKGGIGYATDPNYGQSICRIIQKYHLDLLDY</sequence>
<keyword evidence="4" id="KW-1185">Reference proteome</keyword>
<evidence type="ECO:0000259" key="2">
    <source>
        <dbReference type="SMART" id="SM00047"/>
    </source>
</evidence>
<dbReference type="SMART" id="SM00047">
    <property type="entry name" value="LYZ2"/>
    <property type="match status" value="1"/>
</dbReference>
<dbReference type="PANTHER" id="PTHR33308:SF9">
    <property type="entry name" value="PEPTIDOGLYCAN HYDROLASE FLGJ"/>
    <property type="match status" value="1"/>
</dbReference>
<keyword evidence="1" id="KW-0378">Hydrolase</keyword>
<dbReference type="Proteomes" id="UP001500298">
    <property type="component" value="Unassembled WGS sequence"/>
</dbReference>
<accession>A0ABP9D4P0</accession>
<dbReference type="PANTHER" id="PTHR33308">
    <property type="entry name" value="PEPTIDOGLYCAN HYDROLASE FLGJ"/>
    <property type="match status" value="1"/>
</dbReference>
<evidence type="ECO:0000313" key="4">
    <source>
        <dbReference type="Proteomes" id="UP001500298"/>
    </source>
</evidence>
<name>A0ABP9D4P0_9BACT</name>
<dbReference type="InterPro" id="IPR051056">
    <property type="entry name" value="Glycosyl_Hydrolase_73"/>
</dbReference>
<protein>
    <recommendedName>
        <fullName evidence="2">Mannosyl-glycoprotein endo-beta-N-acetylglucosamidase-like domain-containing protein</fullName>
    </recommendedName>
</protein>
<evidence type="ECO:0000313" key="3">
    <source>
        <dbReference type="EMBL" id="GAA4823346.1"/>
    </source>
</evidence>
<reference evidence="4" key="1">
    <citation type="journal article" date="2019" name="Int. J. Syst. Evol. Microbiol.">
        <title>The Global Catalogue of Microorganisms (GCM) 10K type strain sequencing project: providing services to taxonomists for standard genome sequencing and annotation.</title>
        <authorList>
            <consortium name="The Broad Institute Genomics Platform"/>
            <consortium name="The Broad Institute Genome Sequencing Center for Infectious Disease"/>
            <person name="Wu L."/>
            <person name="Ma J."/>
        </authorList>
    </citation>
    <scope>NUCLEOTIDE SEQUENCE [LARGE SCALE GENOMIC DNA]</scope>
    <source>
        <strain evidence="4">JCM 18326</strain>
    </source>
</reference>
<proteinExistence type="predicted"/>
<dbReference type="Gene3D" id="1.10.530.10">
    <property type="match status" value="1"/>
</dbReference>
<gene>
    <name evidence="3" type="ORF">GCM10023331_04760</name>
</gene>
<dbReference type="Pfam" id="PF01832">
    <property type="entry name" value="Glucosaminidase"/>
    <property type="match status" value="1"/>
</dbReference>
<organism evidence="3 4">
    <name type="scientific">Algivirga pacifica</name>
    <dbReference type="NCBI Taxonomy" id="1162670"/>
    <lineage>
        <taxon>Bacteria</taxon>
        <taxon>Pseudomonadati</taxon>
        <taxon>Bacteroidota</taxon>
        <taxon>Cytophagia</taxon>
        <taxon>Cytophagales</taxon>
        <taxon>Flammeovirgaceae</taxon>
        <taxon>Algivirga</taxon>
    </lineage>
</organism>
<dbReference type="EMBL" id="BAABJX010000009">
    <property type="protein sequence ID" value="GAA4823346.1"/>
    <property type="molecule type" value="Genomic_DNA"/>
</dbReference>
<comment type="caution">
    <text evidence="3">The sequence shown here is derived from an EMBL/GenBank/DDBJ whole genome shotgun (WGS) entry which is preliminary data.</text>
</comment>
<evidence type="ECO:0000256" key="1">
    <source>
        <dbReference type="ARBA" id="ARBA00022801"/>
    </source>
</evidence>